<dbReference type="InterPro" id="IPR036034">
    <property type="entry name" value="PDZ_sf"/>
</dbReference>
<comment type="similarity">
    <text evidence="1">Belongs to the peptidase S16 family.</text>
</comment>
<dbReference type="EC" id="3.4.21.53" evidence="1"/>
<keyword evidence="2" id="KW-0812">Transmembrane</keyword>
<dbReference type="Proteomes" id="UP000790580">
    <property type="component" value="Unassembled WGS sequence"/>
</dbReference>
<dbReference type="InterPro" id="IPR014721">
    <property type="entry name" value="Ribsml_uS5_D2-typ_fold_subgr"/>
</dbReference>
<protein>
    <recommendedName>
        <fullName evidence="1">endopeptidase La</fullName>
        <ecNumber evidence="1">3.4.21.53</ecNumber>
    </recommendedName>
</protein>
<dbReference type="Gene3D" id="2.30.42.10">
    <property type="match status" value="1"/>
</dbReference>
<reference evidence="5 6" key="1">
    <citation type="submission" date="2021-06" db="EMBL/GenBank/DDBJ databases">
        <title>Bacillus sp. RD4P76, an endophyte from a halophyte.</title>
        <authorList>
            <person name="Sun J.-Q."/>
        </authorList>
    </citation>
    <scope>NUCLEOTIDE SEQUENCE [LARGE SCALE GENOMIC DNA]</scope>
    <source>
        <strain evidence="5 6">JCM 17098</strain>
    </source>
</reference>
<dbReference type="PROSITE" id="PS50106">
    <property type="entry name" value="PDZ"/>
    <property type="match status" value="1"/>
</dbReference>
<dbReference type="SMART" id="SM00228">
    <property type="entry name" value="PDZ"/>
    <property type="match status" value="1"/>
</dbReference>
<dbReference type="InterPro" id="IPR027065">
    <property type="entry name" value="Lon_Prtase"/>
</dbReference>
<comment type="caution">
    <text evidence="5">The sequence shown here is derived from an EMBL/GenBank/DDBJ whole genome shotgun (WGS) entry which is preliminary data.</text>
</comment>
<dbReference type="Gene3D" id="3.30.230.10">
    <property type="match status" value="1"/>
</dbReference>
<dbReference type="InterPro" id="IPR001478">
    <property type="entry name" value="PDZ"/>
</dbReference>
<keyword evidence="2" id="KW-1133">Transmembrane helix</keyword>
<keyword evidence="1" id="KW-0720">Serine protease</keyword>
<accession>A0ABS6JT84</accession>
<feature type="transmembrane region" description="Helical" evidence="2">
    <location>
        <begin position="12"/>
        <end position="30"/>
    </location>
</feature>
<feature type="active site" evidence="1">
    <location>
        <position position="244"/>
    </location>
</feature>
<feature type="domain" description="Lon proteolytic" evidence="4">
    <location>
        <begin position="240"/>
        <end position="346"/>
    </location>
</feature>
<organism evidence="5 6">
    <name type="scientific">Evansella alkalicola</name>
    <dbReference type="NCBI Taxonomy" id="745819"/>
    <lineage>
        <taxon>Bacteria</taxon>
        <taxon>Bacillati</taxon>
        <taxon>Bacillota</taxon>
        <taxon>Bacilli</taxon>
        <taxon>Bacillales</taxon>
        <taxon>Bacillaceae</taxon>
        <taxon>Evansella</taxon>
    </lineage>
</organism>
<keyword evidence="1" id="KW-0645">Protease</keyword>
<gene>
    <name evidence="5" type="ORF">KS407_03270</name>
</gene>
<dbReference type="RefSeq" id="WP_088075819.1">
    <property type="nucleotide sequence ID" value="NZ_JAHQCR010000017.1"/>
</dbReference>
<proteinExistence type="inferred from homology"/>
<dbReference type="SUPFAM" id="SSF50156">
    <property type="entry name" value="PDZ domain-like"/>
    <property type="match status" value="1"/>
</dbReference>
<keyword evidence="6" id="KW-1185">Reference proteome</keyword>
<feature type="active site" evidence="1">
    <location>
        <position position="289"/>
    </location>
</feature>
<dbReference type="SUPFAM" id="SSF54211">
    <property type="entry name" value="Ribosomal protein S5 domain 2-like"/>
    <property type="match status" value="1"/>
</dbReference>
<keyword evidence="1" id="KW-0378">Hydrolase</keyword>
<name>A0ABS6JT84_9BACI</name>
<dbReference type="PROSITE" id="PS51786">
    <property type="entry name" value="LON_PROTEOLYTIC"/>
    <property type="match status" value="1"/>
</dbReference>
<sequence>MSDRKKSNNKSFIRWGILIIVLLFINYYHLPYYFTIPGDAKVLTEVIEVEDAYDYEGTFMLTTVRMGKANVVNYVWSMFSDQREIIPEHHIRPEGETDEEYQERQMMAMADSQDWAIYVAYNHAGKTAYFENGGVFFNSIISGMDAEKKLIVGDRIIEVNGEEIIGPQKLLNMVSQYSIGESVPLTIERDGNIEELEVEIQPFPSELGQDGGGMGISTLYSDPEINLIYEPRVDIDTAKIGGPSAGLMFSLEIFNQLHEVDITRGYHIAGTGTVDEEGTVGRIGGVNQKVIASHNAGADYFLAPNEGGADDSNYQLAVETANSIGTDMEIVPIDTFVEALEFLNQLPLKKE</sequence>
<dbReference type="Pfam" id="PF05362">
    <property type="entry name" value="Lon_C"/>
    <property type="match status" value="1"/>
</dbReference>
<evidence type="ECO:0000259" key="4">
    <source>
        <dbReference type="PROSITE" id="PS51786"/>
    </source>
</evidence>
<keyword evidence="2" id="KW-0472">Membrane</keyword>
<dbReference type="InterPro" id="IPR008269">
    <property type="entry name" value="Lon_proteolytic"/>
</dbReference>
<dbReference type="PANTHER" id="PTHR10046">
    <property type="entry name" value="ATP DEPENDENT LON PROTEASE FAMILY MEMBER"/>
    <property type="match status" value="1"/>
</dbReference>
<dbReference type="InterPro" id="IPR020568">
    <property type="entry name" value="Ribosomal_Su5_D2-typ_SF"/>
</dbReference>
<evidence type="ECO:0000256" key="2">
    <source>
        <dbReference type="SAM" id="Phobius"/>
    </source>
</evidence>
<evidence type="ECO:0000313" key="6">
    <source>
        <dbReference type="Proteomes" id="UP000790580"/>
    </source>
</evidence>
<evidence type="ECO:0000256" key="1">
    <source>
        <dbReference type="PROSITE-ProRule" id="PRU01122"/>
    </source>
</evidence>
<dbReference type="EMBL" id="JAHQCR010000017">
    <property type="protein sequence ID" value="MBU9720462.1"/>
    <property type="molecule type" value="Genomic_DNA"/>
</dbReference>
<evidence type="ECO:0000259" key="3">
    <source>
        <dbReference type="PROSITE" id="PS50106"/>
    </source>
</evidence>
<dbReference type="Pfam" id="PF13180">
    <property type="entry name" value="PDZ_2"/>
    <property type="match status" value="1"/>
</dbReference>
<comment type="catalytic activity">
    <reaction evidence="1">
        <text>Hydrolysis of proteins in presence of ATP.</text>
        <dbReference type="EC" id="3.4.21.53"/>
    </reaction>
</comment>
<feature type="domain" description="PDZ" evidence="3">
    <location>
        <begin position="134"/>
        <end position="164"/>
    </location>
</feature>
<evidence type="ECO:0000313" key="5">
    <source>
        <dbReference type="EMBL" id="MBU9720462.1"/>
    </source>
</evidence>